<evidence type="ECO:0000256" key="8">
    <source>
        <dbReference type="ARBA" id="ARBA00022553"/>
    </source>
</evidence>
<dbReference type="InterPro" id="IPR022357">
    <property type="entry name" value="MIP_CS"/>
</dbReference>
<dbReference type="PANTHER" id="PTHR19139:SF34">
    <property type="entry name" value="AQUAPORIN-4"/>
    <property type="match status" value="1"/>
</dbReference>
<dbReference type="GO" id="GO:0042383">
    <property type="term" value="C:sarcolemma"/>
    <property type="evidence" value="ECO:0007669"/>
    <property type="project" value="UniProtKB-SubCell"/>
</dbReference>
<evidence type="ECO:0000256" key="15">
    <source>
        <dbReference type="ARBA" id="ARBA00023180"/>
    </source>
</evidence>
<keyword evidence="25" id="KW-1185">Reference proteome</keyword>
<dbReference type="InterPro" id="IPR000425">
    <property type="entry name" value="MIP"/>
</dbReference>
<dbReference type="PROSITE" id="PS00221">
    <property type="entry name" value="MIP"/>
    <property type="match status" value="1"/>
</dbReference>
<evidence type="ECO:0000256" key="10">
    <source>
        <dbReference type="ARBA" id="ARBA00022737"/>
    </source>
</evidence>
<evidence type="ECO:0000313" key="25">
    <source>
        <dbReference type="Proteomes" id="UP000694580"/>
    </source>
</evidence>
<dbReference type="FunFam" id="1.20.1080.10:FF:000009">
    <property type="entry name" value="aquaporin-4 isoform X1"/>
    <property type="match status" value="1"/>
</dbReference>
<evidence type="ECO:0000256" key="7">
    <source>
        <dbReference type="ARBA" id="ARBA00022475"/>
    </source>
</evidence>
<feature type="transmembrane region" description="Helical" evidence="23">
    <location>
        <begin position="191"/>
        <end position="212"/>
    </location>
</feature>
<dbReference type="GO" id="GO:0042995">
    <property type="term" value="C:cell projection"/>
    <property type="evidence" value="ECO:0007669"/>
    <property type="project" value="UniProtKB-SubCell"/>
</dbReference>
<comment type="subcellular location">
    <subcellularLocation>
        <location evidence="3">Basolateral cell membrane</location>
        <topology evidence="3">Multi-pass membrane protein</topology>
    </subcellularLocation>
    <subcellularLocation>
        <location evidence="2">Cell membrane</location>
        <location evidence="2">Sarcolemma</location>
        <topology evidence="2">Multi-pass membrane protein</topology>
    </subcellularLocation>
    <subcellularLocation>
        <location evidence="1">Cell projection</location>
    </subcellularLocation>
    <subcellularLocation>
        <location evidence="4">Endosome membrane</location>
    </subcellularLocation>
</comment>
<evidence type="ECO:0000256" key="1">
    <source>
        <dbReference type="ARBA" id="ARBA00004316"/>
    </source>
</evidence>
<reference evidence="24 25" key="1">
    <citation type="submission" date="2020-06" db="EMBL/GenBank/DDBJ databases">
        <authorList>
            <consortium name="Wellcome Sanger Institute Data Sharing"/>
        </authorList>
    </citation>
    <scope>NUCLEOTIDE SEQUENCE [LARGE SCALE GENOMIC DNA]</scope>
</reference>
<keyword evidence="8" id="KW-0597">Phosphoprotein</keyword>
<evidence type="ECO:0000256" key="2">
    <source>
        <dbReference type="ARBA" id="ARBA00004415"/>
    </source>
</evidence>
<name>A0AAY4CUC7_9TELE</name>
<comment type="similarity">
    <text evidence="5 21">Belongs to the MIP/aquaporin (TC 1.A.8) family.</text>
</comment>
<evidence type="ECO:0000256" key="6">
    <source>
        <dbReference type="ARBA" id="ARBA00022448"/>
    </source>
</evidence>
<keyword evidence="14" id="KW-0564">Palmitate</keyword>
<keyword evidence="15" id="KW-0325">Glycoprotein</keyword>
<dbReference type="Pfam" id="PF00230">
    <property type="entry name" value="MIP"/>
    <property type="match status" value="1"/>
</dbReference>
<evidence type="ECO:0000256" key="9">
    <source>
        <dbReference type="ARBA" id="ARBA00022692"/>
    </source>
</evidence>
<dbReference type="InterPro" id="IPR023271">
    <property type="entry name" value="Aquaporin-like"/>
</dbReference>
<evidence type="ECO:0000256" key="20">
    <source>
        <dbReference type="ARBA" id="ARBA00046979"/>
    </source>
</evidence>
<evidence type="ECO:0000256" key="22">
    <source>
        <dbReference type="SAM" id="MobiDB-lite"/>
    </source>
</evidence>
<dbReference type="Gene3D" id="1.20.1080.10">
    <property type="entry name" value="Glycerol uptake facilitator protein"/>
    <property type="match status" value="1"/>
</dbReference>
<comment type="subunit">
    <text evidence="20">Homotetramer. The tetramers can form oligomeric arrays in membranes. The size of the oligomers differs between tissues and is smaller in skeletal muscle than in brain. Interaction between AQP4 oligomeric arrays in close-by cells can contribute to cell-cell adhesion. Part of a complex containing MLC1, TRPV4, HEPACAM and ATP1B1.</text>
</comment>
<keyword evidence="9 21" id="KW-0812">Transmembrane</keyword>
<feature type="transmembrane region" description="Helical" evidence="23">
    <location>
        <begin position="158"/>
        <end position="179"/>
    </location>
</feature>
<evidence type="ECO:0000256" key="13">
    <source>
        <dbReference type="ARBA" id="ARBA00023136"/>
    </source>
</evidence>
<keyword evidence="6 21" id="KW-0813">Transport</keyword>
<evidence type="ECO:0000256" key="16">
    <source>
        <dbReference type="ARBA" id="ARBA00023273"/>
    </source>
</evidence>
<evidence type="ECO:0000256" key="4">
    <source>
        <dbReference type="ARBA" id="ARBA00004608"/>
    </source>
</evidence>
<evidence type="ECO:0000256" key="18">
    <source>
        <dbReference type="ARBA" id="ARBA00034651"/>
    </source>
</evidence>
<feature type="transmembrane region" description="Helical" evidence="23">
    <location>
        <begin position="114"/>
        <end position="138"/>
    </location>
</feature>
<evidence type="ECO:0000256" key="14">
    <source>
        <dbReference type="ARBA" id="ARBA00023139"/>
    </source>
</evidence>
<dbReference type="SUPFAM" id="SSF81338">
    <property type="entry name" value="Aquaporin-like"/>
    <property type="match status" value="1"/>
</dbReference>
<feature type="transmembrane region" description="Helical" evidence="23">
    <location>
        <begin position="72"/>
        <end position="93"/>
    </location>
</feature>
<dbReference type="GO" id="GO:0009992">
    <property type="term" value="P:intracellular water homeostasis"/>
    <property type="evidence" value="ECO:0007669"/>
    <property type="project" value="UniProtKB-ARBA"/>
</dbReference>
<keyword evidence="12 23" id="KW-1133">Transmembrane helix</keyword>
<feature type="compositionally biased region" description="Basic and acidic residues" evidence="22">
    <location>
        <begin position="265"/>
        <end position="290"/>
    </location>
</feature>
<dbReference type="NCBIfam" id="TIGR00861">
    <property type="entry name" value="MIP"/>
    <property type="match status" value="1"/>
</dbReference>
<dbReference type="PANTHER" id="PTHR19139">
    <property type="entry name" value="AQUAPORIN TRANSPORTER"/>
    <property type="match status" value="1"/>
</dbReference>
<keyword evidence="11" id="KW-0967">Endosome</keyword>
<dbReference type="GO" id="GO:0015250">
    <property type="term" value="F:water channel activity"/>
    <property type="evidence" value="ECO:0007669"/>
    <property type="project" value="UniProtKB-ARBA"/>
</dbReference>
<feature type="transmembrane region" description="Helical" evidence="23">
    <location>
        <begin position="232"/>
        <end position="254"/>
    </location>
</feature>
<keyword evidence="17" id="KW-0449">Lipoprotein</keyword>
<comment type="catalytic activity">
    <reaction evidence="18">
        <text>H2O(in) = H2O(out)</text>
        <dbReference type="Rhea" id="RHEA:29667"/>
        <dbReference type="ChEBI" id="CHEBI:15377"/>
    </reaction>
</comment>
<reference evidence="24" key="3">
    <citation type="submission" date="2025-09" db="UniProtKB">
        <authorList>
            <consortium name="Ensembl"/>
        </authorList>
    </citation>
    <scope>IDENTIFICATION</scope>
</reference>
<evidence type="ECO:0000256" key="19">
    <source>
        <dbReference type="ARBA" id="ARBA00040878"/>
    </source>
</evidence>
<dbReference type="PRINTS" id="PR00783">
    <property type="entry name" value="MINTRINSICP"/>
</dbReference>
<sequence>MMSCITFFGVSPSSCCRRCWQRIMVAFKGVCTKPFWRAVSAEFLATLIFVLLSLGSTISWPASEGSASPVNLVLISLCFGLSIATMVQCFGHISGGHLNPAVTVAMVVTRKLSLAKATFYLSAQCLGAIAGAGILYLVTPSSVRGGLGVTMVNSNITVGHALVVETVITFELIFTVFATCDPKRTDQNGSAGLAIGLSVAIGHFFAVPYTGASMNPARSFGPAVITNSWDNHWVYWVAPLLGGVLAAALYEYLFCPNPVTKKPRGETLSKDASGKYQEVESPKSQPEDLAVKPGSCAEKGRNQDGRRPLLRSDLLNCHSVFSCFAFMGKFGFFPACLNVHQI</sequence>
<organism evidence="24 25">
    <name type="scientific">Denticeps clupeoides</name>
    <name type="common">denticle herring</name>
    <dbReference type="NCBI Taxonomy" id="299321"/>
    <lineage>
        <taxon>Eukaryota</taxon>
        <taxon>Metazoa</taxon>
        <taxon>Chordata</taxon>
        <taxon>Craniata</taxon>
        <taxon>Vertebrata</taxon>
        <taxon>Euteleostomi</taxon>
        <taxon>Actinopterygii</taxon>
        <taxon>Neopterygii</taxon>
        <taxon>Teleostei</taxon>
        <taxon>Clupei</taxon>
        <taxon>Clupeiformes</taxon>
        <taxon>Denticipitoidei</taxon>
        <taxon>Denticipitidae</taxon>
        <taxon>Denticeps</taxon>
    </lineage>
</organism>
<keyword evidence="7" id="KW-1003">Cell membrane</keyword>
<feature type="region of interest" description="Disordered" evidence="22">
    <location>
        <begin position="265"/>
        <end position="304"/>
    </location>
</feature>
<protein>
    <recommendedName>
        <fullName evidence="19">Aquaporin-4</fullName>
    </recommendedName>
</protein>
<evidence type="ECO:0000256" key="12">
    <source>
        <dbReference type="ARBA" id="ARBA00022989"/>
    </source>
</evidence>
<proteinExistence type="inferred from homology"/>
<keyword evidence="16" id="KW-0966">Cell projection</keyword>
<keyword evidence="13 23" id="KW-0472">Membrane</keyword>
<feature type="transmembrane region" description="Helical" evidence="23">
    <location>
        <begin position="43"/>
        <end position="60"/>
    </location>
</feature>
<dbReference type="GO" id="GO:0016323">
    <property type="term" value="C:basolateral plasma membrane"/>
    <property type="evidence" value="ECO:0007669"/>
    <property type="project" value="UniProtKB-SubCell"/>
</dbReference>
<dbReference type="PRINTS" id="PR02016">
    <property type="entry name" value="AQUAPORIN4"/>
</dbReference>
<dbReference type="AlphaFoldDB" id="A0AAY4CUC7"/>
<evidence type="ECO:0000313" key="24">
    <source>
        <dbReference type="Ensembl" id="ENSDCDP00010036339.1"/>
    </source>
</evidence>
<dbReference type="Proteomes" id="UP000694580">
    <property type="component" value="Chromosome 4"/>
</dbReference>
<evidence type="ECO:0000256" key="11">
    <source>
        <dbReference type="ARBA" id="ARBA00022753"/>
    </source>
</evidence>
<dbReference type="GO" id="GO:0010008">
    <property type="term" value="C:endosome membrane"/>
    <property type="evidence" value="ECO:0007669"/>
    <property type="project" value="UniProtKB-SubCell"/>
</dbReference>
<evidence type="ECO:0000256" key="21">
    <source>
        <dbReference type="RuleBase" id="RU000477"/>
    </source>
</evidence>
<evidence type="ECO:0000256" key="5">
    <source>
        <dbReference type="ARBA" id="ARBA00006175"/>
    </source>
</evidence>
<evidence type="ECO:0000256" key="17">
    <source>
        <dbReference type="ARBA" id="ARBA00023288"/>
    </source>
</evidence>
<dbReference type="GeneTree" id="ENSGT00940000156037"/>
<evidence type="ECO:0000256" key="3">
    <source>
        <dbReference type="ARBA" id="ARBA00004554"/>
    </source>
</evidence>
<dbReference type="Ensembl" id="ENSDCDT00010045736.1">
    <property type="protein sequence ID" value="ENSDCDP00010036339.1"/>
    <property type="gene ID" value="ENSDCDG00010023684.1"/>
</dbReference>
<dbReference type="CDD" id="cd00333">
    <property type="entry name" value="MIP"/>
    <property type="match status" value="1"/>
</dbReference>
<gene>
    <name evidence="24" type="primary">AQP4</name>
</gene>
<reference evidence="24" key="2">
    <citation type="submission" date="2025-08" db="UniProtKB">
        <authorList>
            <consortium name="Ensembl"/>
        </authorList>
    </citation>
    <scope>IDENTIFICATION</scope>
</reference>
<keyword evidence="10" id="KW-0677">Repeat</keyword>
<evidence type="ECO:0000256" key="23">
    <source>
        <dbReference type="SAM" id="Phobius"/>
    </source>
</evidence>
<dbReference type="InterPro" id="IPR034294">
    <property type="entry name" value="Aquaporin_transptr"/>
</dbReference>
<accession>A0AAY4CUC7</accession>